<keyword evidence="1" id="KW-0732">Signal</keyword>
<dbReference type="PROSITE" id="PS50231">
    <property type="entry name" value="RICIN_B_LECTIN"/>
    <property type="match status" value="1"/>
</dbReference>
<dbReference type="RefSeq" id="WP_344496964.1">
    <property type="nucleotide sequence ID" value="NZ_BAAAUD010000040.1"/>
</dbReference>
<proteinExistence type="predicted"/>
<keyword evidence="3" id="KW-1185">Reference proteome</keyword>
<protein>
    <recommendedName>
        <fullName evidence="4">Ricin B lectin domain-containing protein</fullName>
    </recommendedName>
</protein>
<name>A0ABP6JZD6_9ACTN</name>
<dbReference type="Gene3D" id="2.80.10.50">
    <property type="match status" value="1"/>
</dbReference>
<accession>A0ABP6JZD6</accession>
<dbReference type="SUPFAM" id="SSF50370">
    <property type="entry name" value="Ricin B-like lectins"/>
    <property type="match status" value="1"/>
</dbReference>
<evidence type="ECO:0000313" key="2">
    <source>
        <dbReference type="EMBL" id="GAA2951388.1"/>
    </source>
</evidence>
<comment type="caution">
    <text evidence="2">The sequence shown here is derived from an EMBL/GenBank/DDBJ whole genome shotgun (WGS) entry which is preliminary data.</text>
</comment>
<dbReference type="EMBL" id="BAAAUD010000040">
    <property type="protein sequence ID" value="GAA2951388.1"/>
    <property type="molecule type" value="Genomic_DNA"/>
</dbReference>
<dbReference type="Proteomes" id="UP001500403">
    <property type="component" value="Unassembled WGS sequence"/>
</dbReference>
<organism evidence="2 3">
    <name type="scientific">Streptomyces enissocaesilis</name>
    <dbReference type="NCBI Taxonomy" id="332589"/>
    <lineage>
        <taxon>Bacteria</taxon>
        <taxon>Bacillati</taxon>
        <taxon>Actinomycetota</taxon>
        <taxon>Actinomycetes</taxon>
        <taxon>Kitasatosporales</taxon>
        <taxon>Streptomycetaceae</taxon>
        <taxon>Streptomyces</taxon>
        <taxon>Streptomyces rochei group</taxon>
    </lineage>
</organism>
<dbReference type="InterPro" id="IPR035992">
    <property type="entry name" value="Ricin_B-like_lectins"/>
</dbReference>
<feature type="chain" id="PRO_5046296167" description="Ricin B lectin domain-containing protein" evidence="1">
    <location>
        <begin position="37"/>
        <end position="161"/>
    </location>
</feature>
<evidence type="ECO:0000256" key="1">
    <source>
        <dbReference type="SAM" id="SignalP"/>
    </source>
</evidence>
<reference evidence="3" key="1">
    <citation type="journal article" date="2019" name="Int. J. Syst. Evol. Microbiol.">
        <title>The Global Catalogue of Microorganisms (GCM) 10K type strain sequencing project: providing services to taxonomists for standard genome sequencing and annotation.</title>
        <authorList>
            <consortium name="The Broad Institute Genomics Platform"/>
            <consortium name="The Broad Institute Genome Sequencing Center for Infectious Disease"/>
            <person name="Wu L."/>
            <person name="Ma J."/>
        </authorList>
    </citation>
    <scope>NUCLEOTIDE SEQUENCE [LARGE SCALE GENOMIC DNA]</scope>
    <source>
        <strain evidence="3">JCM 9088</strain>
    </source>
</reference>
<sequence length="161" mass="16780">MKTSHLTPTRTPGRLLVVLAATGAAVLALGAGPSAAAFDPDAPSLITQGNSCARIDGDDLASVVRLGSCSADPVPSWSWNPTSHELRSGSLCATNEQDFVVARPCIGGGQGWTHTGERTGQIKLDVKDEEGGELCWANQDGTVVVDPCTAGEPKQQWTLVR</sequence>
<gene>
    <name evidence="2" type="ORF">GCM10010446_40770</name>
</gene>
<evidence type="ECO:0000313" key="3">
    <source>
        <dbReference type="Proteomes" id="UP001500403"/>
    </source>
</evidence>
<feature type="signal peptide" evidence="1">
    <location>
        <begin position="1"/>
        <end position="36"/>
    </location>
</feature>
<evidence type="ECO:0008006" key="4">
    <source>
        <dbReference type="Google" id="ProtNLM"/>
    </source>
</evidence>